<keyword evidence="3" id="KW-1185">Reference proteome</keyword>
<dbReference type="PANTHER" id="PTHR17630">
    <property type="entry name" value="DIENELACTONE HYDROLASE"/>
    <property type="match status" value="1"/>
</dbReference>
<accession>A0AAE8MCE6</accession>
<comment type="caution">
    <text evidence="2">The sequence shown here is derived from an EMBL/GenBank/DDBJ whole genome shotgun (WGS) entry which is preliminary data.</text>
</comment>
<dbReference type="GO" id="GO:0016787">
    <property type="term" value="F:hydrolase activity"/>
    <property type="evidence" value="ECO:0007669"/>
    <property type="project" value="UniProtKB-KW"/>
</dbReference>
<dbReference type="SUPFAM" id="SSF53474">
    <property type="entry name" value="alpha/beta-Hydrolases"/>
    <property type="match status" value="1"/>
</dbReference>
<reference evidence="2" key="1">
    <citation type="submission" date="2018-03" db="EMBL/GenBank/DDBJ databases">
        <authorList>
            <person name="Guldener U."/>
        </authorList>
    </citation>
    <scope>NUCLEOTIDE SEQUENCE</scope>
</reference>
<dbReference type="EMBL" id="ONZP01000266">
    <property type="protein sequence ID" value="SPJ79288.1"/>
    <property type="molecule type" value="Genomic_DNA"/>
</dbReference>
<evidence type="ECO:0000259" key="1">
    <source>
        <dbReference type="Pfam" id="PF01738"/>
    </source>
</evidence>
<dbReference type="Proteomes" id="UP001187734">
    <property type="component" value="Unassembled WGS sequence"/>
</dbReference>
<sequence>MNNVLAKPVDLCCLKGDFHNGEPTGSTQQIDGIDTYMAKPTPETSNGNVILFFPDAFGLHMNSFLMMDAYAACGYLTLGVDYFLGDPVTKHSLTPLSGPNFDFEAWKNKHLHACEEAAERWVKAVKTQCGTSDAVQLAAVGCCWGTRFVTYQLSSKDICKAGAIAHPSFQKESDVSNVKEPIFFSVPSTDKLFEPPQRSRTIEILTENSNRFNMQVFSNVGHGFATLHEKWAKEQHFKSFVDWLDFWLTKK</sequence>
<dbReference type="InterPro" id="IPR002925">
    <property type="entry name" value="Dienelactn_hydro"/>
</dbReference>
<dbReference type="Gene3D" id="3.40.50.1820">
    <property type="entry name" value="alpha/beta hydrolase"/>
    <property type="match status" value="1"/>
</dbReference>
<organism evidence="2 3">
    <name type="scientific">Fusarium torulosum</name>
    <dbReference type="NCBI Taxonomy" id="33205"/>
    <lineage>
        <taxon>Eukaryota</taxon>
        <taxon>Fungi</taxon>
        <taxon>Dikarya</taxon>
        <taxon>Ascomycota</taxon>
        <taxon>Pezizomycotina</taxon>
        <taxon>Sordariomycetes</taxon>
        <taxon>Hypocreomycetidae</taxon>
        <taxon>Hypocreales</taxon>
        <taxon>Nectriaceae</taxon>
        <taxon>Fusarium</taxon>
    </lineage>
</organism>
<keyword evidence="2" id="KW-0378">Hydrolase</keyword>
<proteinExistence type="predicted"/>
<dbReference type="Pfam" id="PF01738">
    <property type="entry name" value="DLH"/>
    <property type="match status" value="1"/>
</dbReference>
<feature type="domain" description="Dienelactone hydrolase" evidence="1">
    <location>
        <begin position="33"/>
        <end position="244"/>
    </location>
</feature>
<dbReference type="InterPro" id="IPR029058">
    <property type="entry name" value="AB_hydrolase_fold"/>
</dbReference>
<gene>
    <name evidence="2" type="ORF">FTOL_07679</name>
</gene>
<evidence type="ECO:0000313" key="3">
    <source>
        <dbReference type="Proteomes" id="UP001187734"/>
    </source>
</evidence>
<evidence type="ECO:0000313" key="2">
    <source>
        <dbReference type="EMBL" id="SPJ79288.1"/>
    </source>
</evidence>
<name>A0AAE8MCE6_9HYPO</name>
<protein>
    <submittedName>
        <fullName evidence="2">Related to dienelactone hydrolase</fullName>
    </submittedName>
</protein>
<dbReference type="PANTHER" id="PTHR17630:SF44">
    <property type="entry name" value="PROTEIN AIM2"/>
    <property type="match status" value="1"/>
</dbReference>
<dbReference type="AlphaFoldDB" id="A0AAE8MCE6"/>